<gene>
    <name evidence="2" type="ORF">J3U87_12670</name>
</gene>
<protein>
    <submittedName>
        <fullName evidence="2">DUF814 domain-containing protein</fullName>
    </submittedName>
</protein>
<dbReference type="Pfam" id="PF05670">
    <property type="entry name" value="NFACT-R_1"/>
    <property type="match status" value="1"/>
</dbReference>
<name>A0A8A4TVW6_SULCO</name>
<dbReference type="GO" id="GO:1990112">
    <property type="term" value="C:RQC complex"/>
    <property type="evidence" value="ECO:0007669"/>
    <property type="project" value="TreeGrafter"/>
</dbReference>
<dbReference type="Proteomes" id="UP000663929">
    <property type="component" value="Chromosome"/>
</dbReference>
<dbReference type="GO" id="GO:0043023">
    <property type="term" value="F:ribosomal large subunit binding"/>
    <property type="evidence" value="ECO:0007669"/>
    <property type="project" value="TreeGrafter"/>
</dbReference>
<dbReference type="KEGG" id="scor:J3U87_12670"/>
<dbReference type="InterPro" id="IPR008532">
    <property type="entry name" value="NFACT_RNA-bd"/>
</dbReference>
<dbReference type="PANTHER" id="PTHR15239">
    <property type="entry name" value="NUCLEAR EXPORT MEDIATOR FACTOR NEMF"/>
    <property type="match status" value="1"/>
</dbReference>
<reference evidence="2" key="1">
    <citation type="submission" date="2021-03" db="EMBL/GenBank/DDBJ databases">
        <title>Acanthopleuribacteraceae sp. M133.</title>
        <authorList>
            <person name="Wang G."/>
        </authorList>
    </citation>
    <scope>NUCLEOTIDE SEQUENCE</scope>
    <source>
        <strain evidence="2">M133</strain>
    </source>
</reference>
<sequence length="132" mass="14715">MSDDLDGFRQYLMTDDWELLVGRTARDNDRLSIKVGKAGDFWFHVAGMPGSHVVARHPKRPTQCPREVKRVAAGLAAFFSKARAGGQVPVHWTTCKHVSKPRGLPPGKVTLKKYETLKIEPIDPEEYFGGSP</sequence>
<evidence type="ECO:0000259" key="1">
    <source>
        <dbReference type="Pfam" id="PF05670"/>
    </source>
</evidence>
<keyword evidence="3" id="KW-1185">Reference proteome</keyword>
<dbReference type="PANTHER" id="PTHR15239:SF6">
    <property type="entry name" value="RIBOSOME QUALITY CONTROL COMPLEX SUBUNIT NEMF"/>
    <property type="match status" value="1"/>
</dbReference>
<dbReference type="GO" id="GO:0000049">
    <property type="term" value="F:tRNA binding"/>
    <property type="evidence" value="ECO:0007669"/>
    <property type="project" value="TreeGrafter"/>
</dbReference>
<dbReference type="AlphaFoldDB" id="A0A8A4TVW6"/>
<accession>A0A8A4TVW6</accession>
<dbReference type="GO" id="GO:0072344">
    <property type="term" value="P:rescue of stalled ribosome"/>
    <property type="evidence" value="ECO:0007669"/>
    <property type="project" value="TreeGrafter"/>
</dbReference>
<dbReference type="InterPro" id="IPR051608">
    <property type="entry name" value="RQC_Subunit_NEMF"/>
</dbReference>
<feature type="domain" description="NFACT RNA-binding" evidence="1">
    <location>
        <begin position="9"/>
        <end position="112"/>
    </location>
</feature>
<evidence type="ECO:0000313" key="2">
    <source>
        <dbReference type="EMBL" id="QTD53301.1"/>
    </source>
</evidence>
<dbReference type="RefSeq" id="WP_237383403.1">
    <property type="nucleotide sequence ID" value="NZ_CP071793.1"/>
</dbReference>
<organism evidence="2 3">
    <name type="scientific">Sulfidibacter corallicola</name>
    <dbReference type="NCBI Taxonomy" id="2818388"/>
    <lineage>
        <taxon>Bacteria</taxon>
        <taxon>Pseudomonadati</taxon>
        <taxon>Acidobacteriota</taxon>
        <taxon>Holophagae</taxon>
        <taxon>Acanthopleuribacterales</taxon>
        <taxon>Acanthopleuribacteraceae</taxon>
        <taxon>Sulfidibacter</taxon>
    </lineage>
</organism>
<proteinExistence type="predicted"/>
<evidence type="ECO:0000313" key="3">
    <source>
        <dbReference type="Proteomes" id="UP000663929"/>
    </source>
</evidence>
<dbReference type="EMBL" id="CP071793">
    <property type="protein sequence ID" value="QTD53301.1"/>
    <property type="molecule type" value="Genomic_DNA"/>
</dbReference>